<protein>
    <submittedName>
        <fullName evidence="2">Excisionase family DNA binding protein</fullName>
    </submittedName>
</protein>
<dbReference type="OrthoDB" id="1684751at2"/>
<sequence>MKKETTFEKSYLTVADVKSYLCISTSAAYELTHRKDFPVCRLGSSIRIPTQLFLAWVEKHTRVPADLTPVQKEVAFHVG</sequence>
<evidence type="ECO:0000313" key="3">
    <source>
        <dbReference type="Proteomes" id="UP000295184"/>
    </source>
</evidence>
<dbReference type="EMBL" id="SLUM01000019">
    <property type="protein sequence ID" value="TCL54931.1"/>
    <property type="molecule type" value="Genomic_DNA"/>
</dbReference>
<evidence type="ECO:0000313" key="2">
    <source>
        <dbReference type="EMBL" id="TCL54931.1"/>
    </source>
</evidence>
<dbReference type="AlphaFoldDB" id="A0A4R1QPU2"/>
<organism evidence="2 3">
    <name type="scientific">Allofournierella massiliensis</name>
    <dbReference type="NCBI Taxonomy" id="1650663"/>
    <lineage>
        <taxon>Bacteria</taxon>
        <taxon>Bacillati</taxon>
        <taxon>Bacillota</taxon>
        <taxon>Clostridia</taxon>
        <taxon>Eubacteriales</taxon>
        <taxon>Oscillospiraceae</taxon>
        <taxon>Allofournierella</taxon>
    </lineage>
</organism>
<evidence type="ECO:0000259" key="1">
    <source>
        <dbReference type="Pfam" id="PF12728"/>
    </source>
</evidence>
<name>A0A4R1QPU2_9FIRM</name>
<gene>
    <name evidence="2" type="ORF">EDD77_11955</name>
</gene>
<feature type="domain" description="Helix-turn-helix" evidence="1">
    <location>
        <begin position="11"/>
        <end position="60"/>
    </location>
</feature>
<dbReference type="Pfam" id="PF12728">
    <property type="entry name" value="HTH_17"/>
    <property type="match status" value="1"/>
</dbReference>
<comment type="caution">
    <text evidence="2">The sequence shown here is derived from an EMBL/GenBank/DDBJ whole genome shotgun (WGS) entry which is preliminary data.</text>
</comment>
<dbReference type="InterPro" id="IPR041657">
    <property type="entry name" value="HTH_17"/>
</dbReference>
<dbReference type="RefSeq" id="WP_058964392.1">
    <property type="nucleotide sequence ID" value="NZ_CABKVM010000017.1"/>
</dbReference>
<proteinExistence type="predicted"/>
<accession>A0A4R1QPU2</accession>
<reference evidence="2 3" key="1">
    <citation type="submission" date="2019-03" db="EMBL/GenBank/DDBJ databases">
        <title>Genomic Encyclopedia of Type Strains, Phase IV (KMG-IV): sequencing the most valuable type-strain genomes for metagenomic binning, comparative biology and taxonomic classification.</title>
        <authorList>
            <person name="Goeker M."/>
        </authorList>
    </citation>
    <scope>NUCLEOTIDE SEQUENCE [LARGE SCALE GENOMIC DNA]</scope>
    <source>
        <strain evidence="2 3">DSM 100451</strain>
    </source>
</reference>
<dbReference type="STRING" id="1650663.GCA_001486665_02002"/>
<dbReference type="Proteomes" id="UP000295184">
    <property type="component" value="Unassembled WGS sequence"/>
</dbReference>